<comment type="caution">
    <text evidence="1">The sequence shown here is derived from an EMBL/GenBank/DDBJ whole genome shotgun (WGS) entry which is preliminary data.</text>
</comment>
<protein>
    <recommendedName>
        <fullName evidence="2">AAA domain-containing protein</fullName>
    </recommendedName>
</protein>
<dbReference type="SUPFAM" id="SSF52540">
    <property type="entry name" value="P-loop containing nucleoside triphosphate hydrolases"/>
    <property type="match status" value="1"/>
</dbReference>
<gene>
    <name evidence="1" type="ORF">LCGC14_1546600</name>
</gene>
<proteinExistence type="predicted"/>
<dbReference type="EMBL" id="LAZR01011764">
    <property type="protein sequence ID" value="KKM59966.1"/>
    <property type="molecule type" value="Genomic_DNA"/>
</dbReference>
<dbReference type="Pfam" id="PF13479">
    <property type="entry name" value="AAA_24"/>
    <property type="match status" value="1"/>
</dbReference>
<dbReference type="InterPro" id="IPR027417">
    <property type="entry name" value="P-loop_NTPase"/>
</dbReference>
<accession>A0A0F9JCE8</accession>
<evidence type="ECO:0000313" key="1">
    <source>
        <dbReference type="EMBL" id="KKM59966.1"/>
    </source>
</evidence>
<reference evidence="1" key="1">
    <citation type="journal article" date="2015" name="Nature">
        <title>Complex archaea that bridge the gap between prokaryotes and eukaryotes.</title>
        <authorList>
            <person name="Spang A."/>
            <person name="Saw J.H."/>
            <person name="Jorgensen S.L."/>
            <person name="Zaremba-Niedzwiedzka K."/>
            <person name="Martijn J."/>
            <person name="Lind A.E."/>
            <person name="van Eijk R."/>
            <person name="Schleper C."/>
            <person name="Guy L."/>
            <person name="Ettema T.J."/>
        </authorList>
    </citation>
    <scope>NUCLEOTIDE SEQUENCE</scope>
</reference>
<sequence>MAEEIQEVEIPEQEISTTISFAEEFGIQLEEHEGFFDSDQVKFLVYGESGSGKTVFGSTWPSCVFLDLDKGMSSVTRKVGRIPISASPGQLAWDSLVRAISFLENPETHNFKTVVVDSLNEMQTFSMDYVIEKFPEIRRPYGGLASQSDYGKLLYDFDHEVRRLKALPMNVVFICQVAPQVYETDIVQPQLIGKHTARNVARMMDIIGYISKQEGGEGEQKKKDRIMVFDAINHVTKDRSDMLPFTITHPEHSELYAYWQTQFEQEKE</sequence>
<organism evidence="1">
    <name type="scientific">marine sediment metagenome</name>
    <dbReference type="NCBI Taxonomy" id="412755"/>
    <lineage>
        <taxon>unclassified sequences</taxon>
        <taxon>metagenomes</taxon>
        <taxon>ecological metagenomes</taxon>
    </lineage>
</organism>
<evidence type="ECO:0008006" key="2">
    <source>
        <dbReference type="Google" id="ProtNLM"/>
    </source>
</evidence>
<dbReference type="AlphaFoldDB" id="A0A0F9JCE8"/>
<name>A0A0F9JCE8_9ZZZZ</name>